<comment type="caution">
    <text evidence="4">The sequence shown here is derived from an EMBL/GenBank/DDBJ whole genome shotgun (WGS) entry which is preliminary data.</text>
</comment>
<dbReference type="EMBL" id="QWVT01000008">
    <property type="protein sequence ID" value="RID87889.1"/>
    <property type="molecule type" value="Genomic_DNA"/>
</dbReference>
<sequence>MSKKTSFRITLLAAVLILASAFYYLPYYVTKPGMAKELSPIIKVDGGYEEEGSFMLTTVRMGRANIYSYLVAKYSKYQEIFPVEAIRQENETDEDYTNRQLHMMDSSKTNAIEVAYKKAGLPVNYDYKGVYVLQVVPGMPADGKLVAGDHILKLDGKKFVSSSDFIEYVSSKKAGENVTLSIKRKSKPRDVTLPLKQFDKTSERAGIGIVPVDDKKIKVNPKVTVNSEEIGGPSAGLMFTLEIYNQLNKEDITKGYEIAGTGTISSDGTIGPIGGIEQKIIAADKAHADLFFAPNENGAKGSNFRAAVKTAKDIGTGMKIIPVDTFDDALKYLEKLKEKTS</sequence>
<keyword evidence="1" id="KW-0378">Hydrolase</keyword>
<dbReference type="PANTHER" id="PTHR10046">
    <property type="entry name" value="ATP DEPENDENT LON PROTEASE FAMILY MEMBER"/>
    <property type="match status" value="1"/>
</dbReference>
<evidence type="ECO:0000259" key="3">
    <source>
        <dbReference type="PROSITE" id="PS51786"/>
    </source>
</evidence>
<dbReference type="OrthoDB" id="2356897at2"/>
<feature type="active site" evidence="1">
    <location>
        <position position="234"/>
    </location>
</feature>
<dbReference type="AlphaFoldDB" id="A0A398BCI6"/>
<dbReference type="SUPFAM" id="SSF50156">
    <property type="entry name" value="PDZ domain-like"/>
    <property type="match status" value="1"/>
</dbReference>
<dbReference type="InterPro" id="IPR036034">
    <property type="entry name" value="PDZ_sf"/>
</dbReference>
<accession>A0A398BCI6</accession>
<proteinExistence type="inferred from homology"/>
<feature type="active site" evidence="1">
    <location>
        <position position="279"/>
    </location>
</feature>
<dbReference type="PROSITE" id="PS50106">
    <property type="entry name" value="PDZ"/>
    <property type="match status" value="1"/>
</dbReference>
<dbReference type="SMART" id="SM00228">
    <property type="entry name" value="PDZ"/>
    <property type="match status" value="1"/>
</dbReference>
<evidence type="ECO:0000313" key="5">
    <source>
        <dbReference type="Proteomes" id="UP000265816"/>
    </source>
</evidence>
<organism evidence="4 5">
    <name type="scientific">Mesobacillus zeae</name>
    <dbReference type="NCBI Taxonomy" id="1917180"/>
    <lineage>
        <taxon>Bacteria</taxon>
        <taxon>Bacillati</taxon>
        <taxon>Bacillota</taxon>
        <taxon>Bacilli</taxon>
        <taxon>Bacillales</taxon>
        <taxon>Bacillaceae</taxon>
        <taxon>Mesobacillus</taxon>
    </lineage>
</organism>
<dbReference type="InterPro" id="IPR001478">
    <property type="entry name" value="PDZ"/>
</dbReference>
<comment type="catalytic activity">
    <reaction evidence="1">
        <text>Hydrolysis of proteins in presence of ATP.</text>
        <dbReference type="EC" id="3.4.21.53"/>
    </reaction>
</comment>
<dbReference type="PROSITE" id="PS51786">
    <property type="entry name" value="LON_PROTEOLYTIC"/>
    <property type="match status" value="1"/>
</dbReference>
<keyword evidence="1" id="KW-0720">Serine protease</keyword>
<evidence type="ECO:0000256" key="1">
    <source>
        <dbReference type="PROSITE-ProRule" id="PRU01122"/>
    </source>
</evidence>
<keyword evidence="5" id="KW-1185">Reference proteome</keyword>
<protein>
    <recommendedName>
        <fullName evidence="1">endopeptidase La</fullName>
        <ecNumber evidence="1">3.4.21.53</ecNumber>
    </recommendedName>
</protein>
<dbReference type="NCBIfam" id="NF041438">
    <property type="entry name" value="SepM_fam_S16"/>
    <property type="match status" value="1"/>
</dbReference>
<dbReference type="Pfam" id="PF05362">
    <property type="entry name" value="Lon_C"/>
    <property type="match status" value="1"/>
</dbReference>
<dbReference type="InterPro" id="IPR008269">
    <property type="entry name" value="Lon_proteolytic"/>
</dbReference>
<comment type="similarity">
    <text evidence="1">Belongs to the peptidase S16 family.</text>
</comment>
<dbReference type="EC" id="3.4.21.53" evidence="1"/>
<reference evidence="4 5" key="1">
    <citation type="submission" date="2018-08" db="EMBL/GenBank/DDBJ databases">
        <title>Bacillus jemisoniae sp. nov., Bacillus chryseoplanitiae sp. nov., Bacillus resnikiae sp. nov., and Bacillus frankliniae sp. nov., isolated from Viking spacecraft and associated surfaces.</title>
        <authorList>
            <person name="Seuylemezian A."/>
            <person name="Vaishampayan P."/>
        </authorList>
    </citation>
    <scope>NUCLEOTIDE SEQUENCE [LARGE SCALE GENOMIC DNA]</scope>
    <source>
        <strain evidence="4 5">JJ-247</strain>
    </source>
</reference>
<dbReference type="RefSeq" id="WP_119111461.1">
    <property type="nucleotide sequence ID" value="NZ_CBCSEO010000001.1"/>
</dbReference>
<dbReference type="Pfam" id="PF13180">
    <property type="entry name" value="PDZ_2"/>
    <property type="match status" value="1"/>
</dbReference>
<dbReference type="InterPro" id="IPR027065">
    <property type="entry name" value="Lon_Prtase"/>
</dbReference>
<dbReference type="GO" id="GO:0004176">
    <property type="term" value="F:ATP-dependent peptidase activity"/>
    <property type="evidence" value="ECO:0007669"/>
    <property type="project" value="UniProtKB-UniRule"/>
</dbReference>
<name>A0A398BCI6_9BACI</name>
<dbReference type="Gene3D" id="3.30.230.10">
    <property type="match status" value="1"/>
</dbReference>
<dbReference type="Proteomes" id="UP000265816">
    <property type="component" value="Unassembled WGS sequence"/>
</dbReference>
<keyword evidence="1" id="KW-0645">Protease</keyword>
<evidence type="ECO:0000259" key="2">
    <source>
        <dbReference type="PROSITE" id="PS50106"/>
    </source>
</evidence>
<gene>
    <name evidence="4" type="ORF">D1970_03370</name>
</gene>
<dbReference type="GO" id="GO:0006508">
    <property type="term" value="P:proteolysis"/>
    <property type="evidence" value="ECO:0007669"/>
    <property type="project" value="UniProtKB-KW"/>
</dbReference>
<feature type="domain" description="PDZ" evidence="2">
    <location>
        <begin position="100"/>
        <end position="186"/>
    </location>
</feature>
<dbReference type="GO" id="GO:0030163">
    <property type="term" value="P:protein catabolic process"/>
    <property type="evidence" value="ECO:0007669"/>
    <property type="project" value="InterPro"/>
</dbReference>
<dbReference type="SUPFAM" id="SSF54211">
    <property type="entry name" value="Ribosomal protein S5 domain 2-like"/>
    <property type="match status" value="1"/>
</dbReference>
<evidence type="ECO:0000313" key="4">
    <source>
        <dbReference type="EMBL" id="RID87889.1"/>
    </source>
</evidence>
<dbReference type="InterPro" id="IPR020568">
    <property type="entry name" value="Ribosomal_Su5_D2-typ_SF"/>
</dbReference>
<dbReference type="InterPro" id="IPR014721">
    <property type="entry name" value="Ribsml_uS5_D2-typ_fold_subgr"/>
</dbReference>
<dbReference type="GO" id="GO:0005524">
    <property type="term" value="F:ATP binding"/>
    <property type="evidence" value="ECO:0007669"/>
    <property type="project" value="InterPro"/>
</dbReference>
<dbReference type="GO" id="GO:0004252">
    <property type="term" value="F:serine-type endopeptidase activity"/>
    <property type="evidence" value="ECO:0007669"/>
    <property type="project" value="UniProtKB-UniRule"/>
</dbReference>
<feature type="domain" description="Lon proteolytic" evidence="3">
    <location>
        <begin position="226"/>
        <end position="336"/>
    </location>
</feature>